<accession>A0ABY8H4V8</accession>
<evidence type="ECO:0000313" key="3">
    <source>
        <dbReference type="EMBL" id="WFP15692.1"/>
    </source>
</evidence>
<evidence type="ECO:0000313" key="4">
    <source>
        <dbReference type="Proteomes" id="UP001219037"/>
    </source>
</evidence>
<organism evidence="3 4">
    <name type="scientific">Citricoccus muralis</name>
    <dbReference type="NCBI Taxonomy" id="169134"/>
    <lineage>
        <taxon>Bacteria</taxon>
        <taxon>Bacillati</taxon>
        <taxon>Actinomycetota</taxon>
        <taxon>Actinomycetes</taxon>
        <taxon>Micrococcales</taxon>
        <taxon>Micrococcaceae</taxon>
        <taxon>Citricoccus</taxon>
    </lineage>
</organism>
<feature type="coiled-coil region" evidence="1">
    <location>
        <begin position="70"/>
        <end position="97"/>
    </location>
</feature>
<keyword evidence="2" id="KW-1133">Transmembrane helix</keyword>
<feature type="transmembrane region" description="Helical" evidence="2">
    <location>
        <begin position="6"/>
        <end position="27"/>
    </location>
</feature>
<evidence type="ECO:0000256" key="1">
    <source>
        <dbReference type="SAM" id="Coils"/>
    </source>
</evidence>
<dbReference type="EMBL" id="CP121252">
    <property type="protein sequence ID" value="WFP15692.1"/>
    <property type="molecule type" value="Genomic_DNA"/>
</dbReference>
<gene>
    <name evidence="3" type="ORF">P8192_09805</name>
</gene>
<proteinExistence type="predicted"/>
<evidence type="ECO:0000256" key="2">
    <source>
        <dbReference type="SAM" id="Phobius"/>
    </source>
</evidence>
<dbReference type="Gene3D" id="6.10.250.660">
    <property type="match status" value="1"/>
</dbReference>
<sequence>MGTSLFIIEILLIGVLLIAAIAVVVVAGTGFARPLSDPVETLPAVTLPNEPRSEDVARVRFSLGFRGYRADQVDEVLDRLARQLARAEAEIDELRSASTVTAAERNPE</sequence>
<dbReference type="NCBIfam" id="TIGR03544">
    <property type="entry name" value="DivI1A_domain"/>
    <property type="match status" value="1"/>
</dbReference>
<keyword evidence="1" id="KW-0175">Coiled coil</keyword>
<keyword evidence="2" id="KW-0472">Membrane</keyword>
<dbReference type="RefSeq" id="WP_278156632.1">
    <property type="nucleotide sequence ID" value="NZ_CP121252.1"/>
</dbReference>
<dbReference type="InterPro" id="IPR019933">
    <property type="entry name" value="DivIVA_domain"/>
</dbReference>
<reference evidence="3 4" key="1">
    <citation type="submission" date="2023-04" db="EMBL/GenBank/DDBJ databases">
        <title>Funneling lignin-derived compounds into biodiesel using alkali-halophilic Citricoccus sp. P2.</title>
        <authorList>
            <person name="Luo C.-B."/>
        </authorList>
    </citation>
    <scope>NUCLEOTIDE SEQUENCE [LARGE SCALE GENOMIC DNA]</scope>
    <source>
        <strain evidence="3 4">P2</strain>
    </source>
</reference>
<name>A0ABY8H4V8_9MICC</name>
<keyword evidence="4" id="KW-1185">Reference proteome</keyword>
<dbReference type="Proteomes" id="UP001219037">
    <property type="component" value="Chromosome"/>
</dbReference>
<protein>
    <submittedName>
        <fullName evidence="3">DivIVA domain-containing protein</fullName>
    </submittedName>
</protein>
<keyword evidence="2" id="KW-0812">Transmembrane</keyword>